<dbReference type="Proteomes" id="UP000235023">
    <property type="component" value="Unassembled WGS sequence"/>
</dbReference>
<evidence type="ECO:0000313" key="2">
    <source>
        <dbReference type="EMBL" id="PLN79667.1"/>
    </source>
</evidence>
<organism evidence="2 3">
    <name type="scientific">Aspergillus taichungensis</name>
    <dbReference type="NCBI Taxonomy" id="482145"/>
    <lineage>
        <taxon>Eukaryota</taxon>
        <taxon>Fungi</taxon>
        <taxon>Dikarya</taxon>
        <taxon>Ascomycota</taxon>
        <taxon>Pezizomycotina</taxon>
        <taxon>Eurotiomycetes</taxon>
        <taxon>Eurotiomycetidae</taxon>
        <taxon>Eurotiales</taxon>
        <taxon>Aspergillaceae</taxon>
        <taxon>Aspergillus</taxon>
        <taxon>Aspergillus subgen. Circumdati</taxon>
    </lineage>
</organism>
<name>A0A2J5HQW0_9EURO</name>
<feature type="region of interest" description="Disordered" evidence="1">
    <location>
        <begin position="88"/>
        <end position="117"/>
    </location>
</feature>
<sequence length="181" mass="19933">MASDNLVASDLRHGGTESKRFHDHKAKWAYGGRSASCRARATEGFVIARPAVPRTHFMNSTRALRFDRKAESNRIASNAKLALRGDINEALDSESSGSSSGEEVDEPTAAQTLPVKEVDPFYSTSGQTLLSDAVSKAIEKFETKETEKLAKEYEMVMPEHESLARRVAVDGDFELVDRVDL</sequence>
<dbReference type="OrthoDB" id="5153521at2759"/>
<accession>A0A2J5HQW0</accession>
<evidence type="ECO:0000313" key="3">
    <source>
        <dbReference type="Proteomes" id="UP000235023"/>
    </source>
</evidence>
<dbReference type="EMBL" id="KZ559557">
    <property type="protein sequence ID" value="PLN79667.1"/>
    <property type="molecule type" value="Genomic_DNA"/>
</dbReference>
<keyword evidence="3" id="KW-1185">Reference proteome</keyword>
<protein>
    <submittedName>
        <fullName evidence="2">Uncharacterized protein</fullName>
    </submittedName>
</protein>
<dbReference type="AlphaFoldDB" id="A0A2J5HQW0"/>
<gene>
    <name evidence="2" type="ORF">BDW42DRAFT_124273</name>
</gene>
<evidence type="ECO:0000256" key="1">
    <source>
        <dbReference type="SAM" id="MobiDB-lite"/>
    </source>
</evidence>
<proteinExistence type="predicted"/>
<reference evidence="3" key="1">
    <citation type="submission" date="2017-12" db="EMBL/GenBank/DDBJ databases">
        <authorList>
            <consortium name="DOE Joint Genome Institute"/>
            <person name="Mondo S.J."/>
            <person name="Kjaerbolling I."/>
            <person name="Vesth T.C."/>
            <person name="Frisvad J.C."/>
            <person name="Nybo J.L."/>
            <person name="Theobald S."/>
            <person name="Kuo A."/>
            <person name="Bowyer P."/>
            <person name="Matsuda Y."/>
            <person name="Lyhne E.K."/>
            <person name="Kogle M.E."/>
            <person name="Clum A."/>
            <person name="Lipzen A."/>
            <person name="Salamov A."/>
            <person name="Ngan C.Y."/>
            <person name="Daum C."/>
            <person name="Chiniquy J."/>
            <person name="Barry K."/>
            <person name="LaButti K."/>
            <person name="Haridas S."/>
            <person name="Simmons B.A."/>
            <person name="Magnuson J.K."/>
            <person name="Mortensen U.H."/>
            <person name="Larsen T.O."/>
            <person name="Grigoriev I.V."/>
            <person name="Baker S.E."/>
            <person name="Andersen M.R."/>
            <person name="Nordberg H.P."/>
            <person name="Cantor M.N."/>
            <person name="Hua S.X."/>
        </authorList>
    </citation>
    <scope>NUCLEOTIDE SEQUENCE [LARGE SCALE GENOMIC DNA]</scope>
    <source>
        <strain evidence="3">IBT 19404</strain>
    </source>
</reference>